<keyword evidence="8" id="KW-0547">Nucleotide-binding</keyword>
<keyword evidence="14" id="KW-1185">Reference proteome</keyword>
<dbReference type="Proteomes" id="UP000660021">
    <property type="component" value="Unassembled WGS sequence"/>
</dbReference>
<feature type="binding site" evidence="8">
    <location>
        <position position="186"/>
    </location>
    <ligand>
        <name>UDP-N-acetyl-alpha-D-muramoyl-L-alanyl-D-glutamate</name>
        <dbReference type="ChEBI" id="CHEBI:83900"/>
    </ligand>
</feature>
<evidence type="ECO:0000256" key="1">
    <source>
        <dbReference type="ARBA" id="ARBA00004752"/>
    </source>
</evidence>
<dbReference type="InterPro" id="IPR000713">
    <property type="entry name" value="Mur_ligase_N"/>
</dbReference>
<evidence type="ECO:0000256" key="6">
    <source>
        <dbReference type="ARBA" id="ARBA00023306"/>
    </source>
</evidence>
<dbReference type="InterPro" id="IPR004101">
    <property type="entry name" value="Mur_ligase_C"/>
</dbReference>
<evidence type="ECO:0000256" key="5">
    <source>
        <dbReference type="ARBA" id="ARBA00022984"/>
    </source>
</evidence>
<dbReference type="Pfam" id="PF08245">
    <property type="entry name" value="Mur_ligase_M"/>
    <property type="match status" value="1"/>
</dbReference>
<comment type="similarity">
    <text evidence="2 8">Belongs to the MurCDEF family. MurE subfamily.</text>
</comment>
<evidence type="ECO:0000256" key="7">
    <source>
        <dbReference type="ARBA" id="ARBA00023316"/>
    </source>
</evidence>
<keyword evidence="7 8" id="KW-0961">Cell wall biogenesis/degradation</keyword>
<comment type="caution">
    <text evidence="13">The sequence shown here is derived from an EMBL/GenBank/DDBJ whole genome shotgun (WGS) entry which is preliminary data.</text>
</comment>
<evidence type="ECO:0000259" key="11">
    <source>
        <dbReference type="Pfam" id="PF02875"/>
    </source>
</evidence>
<dbReference type="HAMAP" id="MF_00208">
    <property type="entry name" value="MurE"/>
    <property type="match status" value="1"/>
</dbReference>
<dbReference type="SUPFAM" id="SSF53623">
    <property type="entry name" value="MurD-like peptide ligases, catalytic domain"/>
    <property type="match status" value="1"/>
</dbReference>
<accession>A0ABR7HPL2</accession>
<proteinExistence type="inferred from homology"/>
<dbReference type="InterPro" id="IPR013221">
    <property type="entry name" value="Mur_ligase_cen"/>
</dbReference>
<dbReference type="PANTHER" id="PTHR23135">
    <property type="entry name" value="MUR LIGASE FAMILY MEMBER"/>
    <property type="match status" value="1"/>
</dbReference>
<dbReference type="GO" id="GO:0008765">
    <property type="term" value="F:UDP-N-acetylmuramoylalanyl-D-glutamate-2,6-diaminopimelate ligase activity"/>
    <property type="evidence" value="ECO:0007669"/>
    <property type="project" value="UniProtKB-EC"/>
</dbReference>
<dbReference type="NCBIfam" id="NF001124">
    <property type="entry name" value="PRK00139.1-2"/>
    <property type="match status" value="1"/>
</dbReference>
<dbReference type="SUPFAM" id="SSF53244">
    <property type="entry name" value="MurD-like peptide ligases, peptide-binding domain"/>
    <property type="match status" value="1"/>
</dbReference>
<evidence type="ECO:0000313" key="14">
    <source>
        <dbReference type="Proteomes" id="UP000660021"/>
    </source>
</evidence>
<sequence>MRLRQLLAGVAPLGASLDSKMEISGICYDSRTLQPGELFVALPGSRTDGHRFIWEAVERGASCVVCEHPPEGEGPWITVPDARAALAALSANWFGHPARELTVIGVTGTNGKTTTTYLLKEVLEEVLGARVGLIGTNRNMIGGESLPAQRTTPESWEVQKLLREMADAGCSHVVMEVSSHGLVLQRVAGISFAVGIFTNLTQDHLDFHGTMEAYRAAKGLLFRQCERAVVNLDDEAGRYYAATAPCPCYTYSENKDSADLTAKCIRLFPGHVEFEAVIRGGISRVHLPIPGGFTIYNALGVIGCGLVLGLPLDGIAQALEHAQGVKGRIEVVPTPTDYTVLIDYAHTPDALENILTTVRDFTAGRVICLFGCGGDRDRAKRPKMGAVVSALADLAVVTSDNPRSEEPMEIIYDILRGMDPSGAPWRVEPDRRRAIRLALSLARTGDTVVLAGKGHETYQEVGGIRFHLDEREEVASCFPPDAPAVAAMAKGGENPAAGRDIS</sequence>
<dbReference type="Gene3D" id="3.40.1390.10">
    <property type="entry name" value="MurE/MurF, N-terminal domain"/>
    <property type="match status" value="1"/>
</dbReference>
<dbReference type="InterPro" id="IPR036565">
    <property type="entry name" value="Mur-like_cat_sf"/>
</dbReference>
<dbReference type="EMBL" id="JACOPR010000001">
    <property type="protein sequence ID" value="MBC5729438.1"/>
    <property type="molecule type" value="Genomic_DNA"/>
</dbReference>
<dbReference type="NCBIfam" id="NF001126">
    <property type="entry name" value="PRK00139.1-4"/>
    <property type="match status" value="1"/>
</dbReference>
<reference evidence="13 14" key="1">
    <citation type="submission" date="2020-08" db="EMBL/GenBank/DDBJ databases">
        <title>Genome public.</title>
        <authorList>
            <person name="Liu C."/>
            <person name="Sun Q."/>
        </authorList>
    </citation>
    <scope>NUCLEOTIDE SEQUENCE [LARGE SCALE GENOMIC DNA]</scope>
    <source>
        <strain evidence="13 14">New-38</strain>
    </source>
</reference>
<evidence type="ECO:0000313" key="13">
    <source>
        <dbReference type="EMBL" id="MBC5729438.1"/>
    </source>
</evidence>
<feature type="domain" description="Mur ligase N-terminal catalytic" evidence="10">
    <location>
        <begin position="22"/>
        <end position="91"/>
    </location>
</feature>
<feature type="domain" description="Mur ligase C-terminal" evidence="11">
    <location>
        <begin position="327"/>
        <end position="454"/>
    </location>
</feature>
<dbReference type="Gene3D" id="3.40.1190.10">
    <property type="entry name" value="Mur-like, catalytic domain"/>
    <property type="match status" value="1"/>
</dbReference>
<feature type="binding site" evidence="8">
    <location>
        <begin position="151"/>
        <end position="152"/>
    </location>
    <ligand>
        <name>UDP-N-acetyl-alpha-D-muramoyl-L-alanyl-D-glutamate</name>
        <dbReference type="ChEBI" id="CHEBI:83900"/>
    </ligand>
</feature>
<dbReference type="InterPro" id="IPR035911">
    <property type="entry name" value="MurE/MurF_N"/>
</dbReference>
<keyword evidence="8" id="KW-0067">ATP-binding</keyword>
<feature type="binding site" evidence="8">
    <location>
        <position position="452"/>
    </location>
    <ligand>
        <name>meso-2,6-diaminopimelate</name>
        <dbReference type="ChEBI" id="CHEBI:57791"/>
    </ligand>
</feature>
<dbReference type="SUPFAM" id="SSF63418">
    <property type="entry name" value="MurE/MurF N-terminal domain"/>
    <property type="match status" value="1"/>
</dbReference>
<keyword evidence="5 8" id="KW-0573">Peptidoglycan synthesis</keyword>
<dbReference type="Pfam" id="PF02875">
    <property type="entry name" value="Mur_ligase_C"/>
    <property type="match status" value="1"/>
</dbReference>
<keyword evidence="3 8" id="KW-0132">Cell division</keyword>
<organism evidence="13 14">
    <name type="scientific">Pseudoflavonifractor hominis</name>
    <dbReference type="NCBI Taxonomy" id="2763059"/>
    <lineage>
        <taxon>Bacteria</taxon>
        <taxon>Bacillati</taxon>
        <taxon>Bacillota</taxon>
        <taxon>Clostridia</taxon>
        <taxon>Eubacteriales</taxon>
        <taxon>Oscillospiraceae</taxon>
        <taxon>Pseudoflavonifractor</taxon>
    </lineage>
</organism>
<dbReference type="Pfam" id="PF01225">
    <property type="entry name" value="Mur_ligase"/>
    <property type="match status" value="1"/>
</dbReference>
<keyword evidence="8" id="KW-0460">Magnesium</keyword>
<comment type="pathway">
    <text evidence="1 8 9">Cell wall biogenesis; peptidoglycan biosynthesis.</text>
</comment>
<evidence type="ECO:0000256" key="8">
    <source>
        <dbReference type="HAMAP-Rule" id="MF_00208"/>
    </source>
</evidence>
<comment type="cofactor">
    <cofactor evidence="8">
        <name>Mg(2+)</name>
        <dbReference type="ChEBI" id="CHEBI:18420"/>
    </cofactor>
</comment>
<dbReference type="EC" id="6.3.2.13" evidence="8"/>
<gene>
    <name evidence="8" type="primary">murE</name>
    <name evidence="13" type="ORF">H8S34_01130</name>
</gene>
<feature type="binding site" evidence="8">
    <location>
        <position position="30"/>
    </location>
    <ligand>
        <name>UDP-N-acetyl-alpha-D-muramoyl-L-alanyl-D-glutamate</name>
        <dbReference type="ChEBI" id="CHEBI:83900"/>
    </ligand>
</feature>
<comment type="PTM">
    <text evidence="8">Carboxylation is probably crucial for Mg(2+) binding and, consequently, for the gamma-phosphate positioning of ATP.</text>
</comment>
<feature type="binding site" evidence="8">
    <location>
        <begin position="108"/>
        <end position="114"/>
    </location>
    <ligand>
        <name>ATP</name>
        <dbReference type="ChEBI" id="CHEBI:30616"/>
    </ligand>
</feature>
<dbReference type="PANTHER" id="PTHR23135:SF4">
    <property type="entry name" value="UDP-N-ACETYLMURAMOYL-L-ALANYL-D-GLUTAMATE--2,6-DIAMINOPIMELATE LIGASE MURE HOMOLOG, CHLOROPLASTIC"/>
    <property type="match status" value="1"/>
</dbReference>
<comment type="catalytic activity">
    <reaction evidence="8">
        <text>UDP-N-acetyl-alpha-D-muramoyl-L-alanyl-D-glutamate + meso-2,6-diaminopimelate + ATP = UDP-N-acetyl-alpha-D-muramoyl-L-alanyl-gamma-D-glutamyl-meso-2,6-diaminopimelate + ADP + phosphate + H(+)</text>
        <dbReference type="Rhea" id="RHEA:23676"/>
        <dbReference type="ChEBI" id="CHEBI:15378"/>
        <dbReference type="ChEBI" id="CHEBI:30616"/>
        <dbReference type="ChEBI" id="CHEBI:43474"/>
        <dbReference type="ChEBI" id="CHEBI:57791"/>
        <dbReference type="ChEBI" id="CHEBI:83900"/>
        <dbReference type="ChEBI" id="CHEBI:83905"/>
        <dbReference type="ChEBI" id="CHEBI:456216"/>
        <dbReference type="EC" id="6.3.2.13"/>
    </reaction>
</comment>
<feature type="domain" description="Mur ligase central" evidence="12">
    <location>
        <begin position="106"/>
        <end position="304"/>
    </location>
</feature>
<feature type="modified residue" description="N6-carboxylysine" evidence="8">
    <location>
        <position position="218"/>
    </location>
</feature>
<dbReference type="NCBIfam" id="TIGR01085">
    <property type="entry name" value="murE"/>
    <property type="match status" value="1"/>
</dbReference>
<feature type="binding site" evidence="8">
    <location>
        <begin position="400"/>
        <end position="403"/>
    </location>
    <ligand>
        <name>meso-2,6-diaminopimelate</name>
        <dbReference type="ChEBI" id="CHEBI:57791"/>
    </ligand>
</feature>
<dbReference type="InterPro" id="IPR036615">
    <property type="entry name" value="Mur_ligase_C_dom_sf"/>
</dbReference>
<feature type="short sequence motif" description="Meso-diaminopimelate recognition motif" evidence="8">
    <location>
        <begin position="400"/>
        <end position="403"/>
    </location>
</feature>
<dbReference type="Gene3D" id="3.90.190.20">
    <property type="entry name" value="Mur ligase, C-terminal domain"/>
    <property type="match status" value="1"/>
</dbReference>
<comment type="caution">
    <text evidence="8">Lacks conserved residue(s) required for the propagation of feature annotation.</text>
</comment>
<comment type="subcellular location">
    <subcellularLocation>
        <location evidence="8 9">Cytoplasm</location>
    </subcellularLocation>
</comment>
<evidence type="ECO:0000256" key="3">
    <source>
        <dbReference type="ARBA" id="ARBA00022618"/>
    </source>
</evidence>
<keyword evidence="4 8" id="KW-0133">Cell shape</keyword>
<protein>
    <recommendedName>
        <fullName evidence="8">UDP-N-acetylmuramoyl-L-alanyl-D-glutamate--2,6-diaminopimelate ligase</fullName>
        <ecNumber evidence="8">6.3.2.13</ecNumber>
    </recommendedName>
    <alternativeName>
        <fullName evidence="8">Meso-A2pm-adding enzyme</fullName>
    </alternativeName>
    <alternativeName>
        <fullName evidence="8">Meso-diaminopimelate-adding enzyme</fullName>
    </alternativeName>
    <alternativeName>
        <fullName evidence="8">UDP-MurNAc-L-Ala-D-Glu:meso-diaminopimelate ligase</fullName>
    </alternativeName>
    <alternativeName>
        <fullName evidence="8">UDP-MurNAc-tripeptide synthetase</fullName>
    </alternativeName>
    <alternativeName>
        <fullName evidence="8">UDP-N-acetylmuramyl-tripeptide synthetase</fullName>
    </alternativeName>
</protein>
<feature type="binding site" evidence="8">
    <location>
        <position position="178"/>
    </location>
    <ligand>
        <name>UDP-N-acetyl-alpha-D-muramoyl-L-alanyl-D-glutamate</name>
        <dbReference type="ChEBI" id="CHEBI:83900"/>
    </ligand>
</feature>
<comment type="function">
    <text evidence="8">Catalyzes the addition of meso-diaminopimelic acid to the nucleotide precursor UDP-N-acetylmuramoyl-L-alanyl-D-glutamate (UMAG) in the biosynthesis of bacterial cell-wall peptidoglycan.</text>
</comment>
<evidence type="ECO:0000256" key="4">
    <source>
        <dbReference type="ARBA" id="ARBA00022960"/>
    </source>
</evidence>
<name>A0ABR7HPL2_9FIRM</name>
<dbReference type="InterPro" id="IPR005761">
    <property type="entry name" value="UDP-N-AcMur-Glu-dNH2Pim_ligase"/>
</dbReference>
<feature type="binding site" evidence="8">
    <location>
        <position position="376"/>
    </location>
    <ligand>
        <name>meso-2,6-diaminopimelate</name>
        <dbReference type="ChEBI" id="CHEBI:57791"/>
    </ligand>
</feature>
<evidence type="ECO:0000256" key="2">
    <source>
        <dbReference type="ARBA" id="ARBA00005898"/>
    </source>
</evidence>
<evidence type="ECO:0000259" key="12">
    <source>
        <dbReference type="Pfam" id="PF08245"/>
    </source>
</evidence>
<dbReference type="RefSeq" id="WP_186962814.1">
    <property type="nucleotide sequence ID" value="NZ_JACOPR010000001.1"/>
</dbReference>
<evidence type="ECO:0000259" key="10">
    <source>
        <dbReference type="Pfam" id="PF01225"/>
    </source>
</evidence>
<evidence type="ECO:0000256" key="9">
    <source>
        <dbReference type="RuleBase" id="RU004135"/>
    </source>
</evidence>
<keyword evidence="8 13" id="KW-0436">Ligase</keyword>
<keyword evidence="6 8" id="KW-0131">Cell cycle</keyword>
<keyword evidence="8" id="KW-0963">Cytoplasm</keyword>
<feature type="binding site" evidence="8">
    <location>
        <position position="456"/>
    </location>
    <ligand>
        <name>meso-2,6-diaminopimelate</name>
        <dbReference type="ChEBI" id="CHEBI:57791"/>
    </ligand>
</feature>